<dbReference type="Gene3D" id="2.10.260.10">
    <property type="match status" value="1"/>
</dbReference>
<dbReference type="GO" id="GO:0003677">
    <property type="term" value="F:DNA binding"/>
    <property type="evidence" value="ECO:0007669"/>
    <property type="project" value="UniProtKB-UniRule"/>
</dbReference>
<dbReference type="KEGG" id="mros:EHO51_10565"/>
<dbReference type="RefSeq" id="WP_124738866.1">
    <property type="nucleotide sequence ID" value="NZ_CP034086.1"/>
</dbReference>
<dbReference type="NCBIfam" id="TIGR01439">
    <property type="entry name" value="lp_hng_hel_AbrB"/>
    <property type="match status" value="1"/>
</dbReference>
<gene>
    <name evidence="3" type="ORF">EHO51_10565</name>
</gene>
<evidence type="ECO:0000259" key="2">
    <source>
        <dbReference type="PROSITE" id="PS51740"/>
    </source>
</evidence>
<dbReference type="SMART" id="SM00966">
    <property type="entry name" value="SpoVT_AbrB"/>
    <property type="match status" value="1"/>
</dbReference>
<dbReference type="Proteomes" id="UP000273982">
    <property type="component" value="Chromosome"/>
</dbReference>
<keyword evidence="1 3" id="KW-0238">DNA-binding</keyword>
<evidence type="ECO:0000256" key="1">
    <source>
        <dbReference type="PROSITE-ProRule" id="PRU01076"/>
    </source>
</evidence>
<dbReference type="SUPFAM" id="SSF89447">
    <property type="entry name" value="AbrB/MazE/MraZ-like"/>
    <property type="match status" value="1"/>
</dbReference>
<dbReference type="Pfam" id="PF04014">
    <property type="entry name" value="MazE_antitoxin"/>
    <property type="match status" value="1"/>
</dbReference>
<name>A0A3G8M7H8_9HYPH</name>
<organism evidence="3 4">
    <name type="scientific">Methylocystis rosea</name>
    <dbReference type="NCBI Taxonomy" id="173366"/>
    <lineage>
        <taxon>Bacteria</taxon>
        <taxon>Pseudomonadati</taxon>
        <taxon>Pseudomonadota</taxon>
        <taxon>Alphaproteobacteria</taxon>
        <taxon>Hyphomicrobiales</taxon>
        <taxon>Methylocystaceae</taxon>
        <taxon>Methylocystis</taxon>
    </lineage>
</organism>
<dbReference type="PROSITE" id="PS51740">
    <property type="entry name" value="SPOVT_ABRB"/>
    <property type="match status" value="1"/>
</dbReference>
<feature type="domain" description="SpoVT-AbrB" evidence="2">
    <location>
        <begin position="1"/>
        <end position="47"/>
    </location>
</feature>
<sequence length="90" mass="9725">MSTKVTIKGQVTLPKAVREAAGIRPGDRVSVRARPEGGVLVERSDAAQADPAALKAARGKIERALAALDRKGVKFRTTTDEWMRLLRGDD</sequence>
<protein>
    <submittedName>
        <fullName evidence="3">AbrB/MazE/SpoVT family DNA-binding domain-containing protein</fullName>
    </submittedName>
</protein>
<evidence type="ECO:0000313" key="3">
    <source>
        <dbReference type="EMBL" id="AZG77142.1"/>
    </source>
</evidence>
<dbReference type="AlphaFoldDB" id="A0A3G8M7H8"/>
<dbReference type="EMBL" id="CP034086">
    <property type="protein sequence ID" value="AZG77142.1"/>
    <property type="molecule type" value="Genomic_DNA"/>
</dbReference>
<evidence type="ECO:0000313" key="4">
    <source>
        <dbReference type="Proteomes" id="UP000273982"/>
    </source>
</evidence>
<reference evidence="3 4" key="1">
    <citation type="submission" date="2018-11" db="EMBL/GenBank/DDBJ databases">
        <title>Genome squencing of methanotrophic bacteria isolated from alkaline groundwater in Korea.</title>
        <authorList>
            <person name="Nguyen L.N."/>
        </authorList>
    </citation>
    <scope>NUCLEOTIDE SEQUENCE [LARGE SCALE GENOMIC DNA]</scope>
    <source>
        <strain evidence="3 4">GW6</strain>
    </source>
</reference>
<proteinExistence type="predicted"/>
<dbReference type="InterPro" id="IPR007159">
    <property type="entry name" value="SpoVT-AbrB_dom"/>
</dbReference>
<dbReference type="InterPro" id="IPR037914">
    <property type="entry name" value="SpoVT-AbrB_sf"/>
</dbReference>
<accession>A0A3G8M7H8</accession>